<dbReference type="GO" id="GO:0031123">
    <property type="term" value="P:RNA 3'-end processing"/>
    <property type="evidence" value="ECO:0007669"/>
    <property type="project" value="TreeGrafter"/>
</dbReference>
<keyword evidence="4" id="KW-0460">Magnesium</keyword>
<keyword evidence="3" id="KW-0479">Metal-binding</keyword>
<evidence type="ECO:0000259" key="7">
    <source>
        <dbReference type="Pfam" id="PF22600"/>
    </source>
</evidence>
<comment type="similarity">
    <text evidence="1">Belongs to the DNA polymerase type-B-like family.</text>
</comment>
<dbReference type="PANTHER" id="PTHR23092">
    <property type="entry name" value="POLY(A) RNA POLYMERASE"/>
    <property type="match status" value="1"/>
</dbReference>
<organism evidence="8 9">
    <name type="scientific">Phycomyces blakesleeanus (strain ATCC 8743b / DSM 1359 / FGSC 10004 / NBRC 33097 / NRRL 1555)</name>
    <dbReference type="NCBI Taxonomy" id="763407"/>
    <lineage>
        <taxon>Eukaryota</taxon>
        <taxon>Fungi</taxon>
        <taxon>Fungi incertae sedis</taxon>
        <taxon>Mucoromycota</taxon>
        <taxon>Mucoromycotina</taxon>
        <taxon>Mucoromycetes</taxon>
        <taxon>Mucorales</taxon>
        <taxon>Phycomycetaceae</taxon>
        <taxon>Phycomyces</taxon>
    </lineage>
</organism>
<dbReference type="GO" id="GO:0003729">
    <property type="term" value="F:mRNA binding"/>
    <property type="evidence" value="ECO:0007669"/>
    <property type="project" value="TreeGrafter"/>
</dbReference>
<dbReference type="Pfam" id="PF22600">
    <property type="entry name" value="MTPAP-like_central"/>
    <property type="match status" value="1"/>
</dbReference>
<gene>
    <name evidence="8" type="ORF">PHYBLDRAFT_150428</name>
</gene>
<dbReference type="RefSeq" id="XP_018286282.1">
    <property type="nucleotide sequence ID" value="XM_018432478.1"/>
</dbReference>
<evidence type="ECO:0000256" key="3">
    <source>
        <dbReference type="ARBA" id="ARBA00022723"/>
    </source>
</evidence>
<name>A0A162TFS3_PHYB8</name>
<dbReference type="VEuPathDB" id="FungiDB:PHYBLDRAFT_150428"/>
<dbReference type="GO" id="GO:0005730">
    <property type="term" value="C:nucleolus"/>
    <property type="evidence" value="ECO:0007669"/>
    <property type="project" value="TreeGrafter"/>
</dbReference>
<dbReference type="Pfam" id="PF03828">
    <property type="entry name" value="PAP_assoc"/>
    <property type="match status" value="1"/>
</dbReference>
<dbReference type="GeneID" id="28993384"/>
<dbReference type="GO" id="GO:1990817">
    <property type="term" value="F:poly(A) RNA polymerase activity"/>
    <property type="evidence" value="ECO:0007669"/>
    <property type="project" value="UniProtKB-EC"/>
</dbReference>
<evidence type="ECO:0000259" key="6">
    <source>
        <dbReference type="Pfam" id="PF03828"/>
    </source>
</evidence>
<evidence type="ECO:0000256" key="5">
    <source>
        <dbReference type="SAM" id="MobiDB-lite"/>
    </source>
</evidence>
<dbReference type="InterPro" id="IPR002058">
    <property type="entry name" value="PAP_assoc"/>
</dbReference>
<dbReference type="InterPro" id="IPR045862">
    <property type="entry name" value="Trf4-like"/>
</dbReference>
<evidence type="ECO:0000256" key="2">
    <source>
        <dbReference type="ARBA" id="ARBA00012388"/>
    </source>
</evidence>
<dbReference type="GO" id="GO:0031499">
    <property type="term" value="C:TRAMP complex"/>
    <property type="evidence" value="ECO:0007669"/>
    <property type="project" value="TreeGrafter"/>
</dbReference>
<dbReference type="PANTHER" id="PTHR23092:SF15">
    <property type="entry name" value="INACTIVE NON-CANONICAL POLY(A) RNA POLYMERASE PROTEIN TRF4-2-RELATED"/>
    <property type="match status" value="1"/>
</dbReference>
<dbReference type="CDD" id="cd05402">
    <property type="entry name" value="NT_PAP_TUTase"/>
    <property type="match status" value="1"/>
</dbReference>
<protein>
    <recommendedName>
        <fullName evidence="2">polynucleotide adenylyltransferase</fullName>
        <ecNumber evidence="2">2.7.7.19</ecNumber>
    </recommendedName>
</protein>
<dbReference type="GO" id="GO:0043634">
    <property type="term" value="P:polyadenylation-dependent ncRNA catabolic process"/>
    <property type="evidence" value="ECO:0007669"/>
    <property type="project" value="TreeGrafter"/>
</dbReference>
<dbReference type="Gene3D" id="1.10.1410.10">
    <property type="match status" value="1"/>
</dbReference>
<dbReference type="AlphaFoldDB" id="A0A162TFS3"/>
<keyword evidence="9" id="KW-1185">Reference proteome</keyword>
<sequence>MSTSPWANSEILGIKDKKERLSKEILAFTNYIAPTKREQKDREILIKTAKGAVESAYYRDTKFEPFGSYVTGLLLPGSDVDINVTTYQDSGDARRVLGRIRKELMRMSYDWNELLFIRSARIPVLTIDDKRLGTSLDLTVNNPCFSSDRTVKWLAELPELKPIFLTLKHAFSSSKLEYMRSFELMSSKNSGFASYTIICLIVAYIKTHKPENVKKSTPTYYSDLLIGFLHFYSTFDFKNMCLDMNEDGKIYPKSENYMPRLQNEEVIIVLDPDVENTNVARSSSRIRETIFSITEIYNTLLTRIDTASTDEPESILSSIIKVIPHNPRDPRPEGKKYEIKERTIKYVDHTEDDEDATDSYNDRKPWDRDYNRKRERETTPPSHSKYVSRSSKHDSSDNKKRKRSRSTESDIASSSKRAHKAD</sequence>
<reference evidence="9" key="1">
    <citation type="submission" date="2015-06" db="EMBL/GenBank/DDBJ databases">
        <title>Expansion of signal transduction pathways in fungi by whole-genome duplication.</title>
        <authorList>
            <consortium name="DOE Joint Genome Institute"/>
            <person name="Corrochano L.M."/>
            <person name="Kuo A."/>
            <person name="Marcet-Houben M."/>
            <person name="Polaino S."/>
            <person name="Salamov A."/>
            <person name="Villalobos J.M."/>
            <person name="Alvarez M.I."/>
            <person name="Avalos J."/>
            <person name="Benito E.P."/>
            <person name="Benoit I."/>
            <person name="Burger G."/>
            <person name="Camino L.P."/>
            <person name="Canovas D."/>
            <person name="Cerda-Olmedo E."/>
            <person name="Cheng J.-F."/>
            <person name="Dominguez A."/>
            <person name="Elias M."/>
            <person name="Eslava A.P."/>
            <person name="Glaser F."/>
            <person name="Grimwood J."/>
            <person name="Gutierrez G."/>
            <person name="Heitman J."/>
            <person name="Henrissat B."/>
            <person name="Iturriaga E.A."/>
            <person name="Lang B.F."/>
            <person name="Lavin J.L."/>
            <person name="Lee S."/>
            <person name="Li W."/>
            <person name="Lindquist E."/>
            <person name="Lopez-Garcia S."/>
            <person name="Luque E.M."/>
            <person name="Marcos A.T."/>
            <person name="Martin J."/>
            <person name="McCluskey K."/>
            <person name="Medina H.R."/>
            <person name="Miralles-Duran A."/>
            <person name="Miyazaki A."/>
            <person name="Munoz-Torres E."/>
            <person name="Oguiza J.A."/>
            <person name="Ohm R."/>
            <person name="Olmedo M."/>
            <person name="Orejas M."/>
            <person name="Ortiz-Castellanos L."/>
            <person name="Pisabarro A.G."/>
            <person name="Rodriguez-Romero J."/>
            <person name="Ruiz-Herrera J."/>
            <person name="Ruiz-Vazquez R."/>
            <person name="Sanz C."/>
            <person name="Schackwitz W."/>
            <person name="Schmutz J."/>
            <person name="Shahriari M."/>
            <person name="Shelest E."/>
            <person name="Silva-Franco F."/>
            <person name="Soanes D."/>
            <person name="Syed K."/>
            <person name="Tagua V.G."/>
            <person name="Talbot N.J."/>
            <person name="Thon M."/>
            <person name="De vries R.P."/>
            <person name="Wiebenga A."/>
            <person name="Yadav J.S."/>
            <person name="Braun E.L."/>
            <person name="Baker S."/>
            <person name="Garre V."/>
            <person name="Horwitz B."/>
            <person name="Torres-Martinez S."/>
            <person name="Idnurm A."/>
            <person name="Herrera-Estrella A."/>
            <person name="Gabaldon T."/>
            <person name="Grigoriev I.V."/>
        </authorList>
    </citation>
    <scope>NUCLEOTIDE SEQUENCE [LARGE SCALE GENOMIC DNA]</scope>
    <source>
        <strain evidence="9">NRRL 1555(-)</strain>
    </source>
</reference>
<evidence type="ECO:0000256" key="4">
    <source>
        <dbReference type="ARBA" id="ARBA00022842"/>
    </source>
</evidence>
<dbReference type="SUPFAM" id="SSF81631">
    <property type="entry name" value="PAP/OAS1 substrate-binding domain"/>
    <property type="match status" value="1"/>
</dbReference>
<dbReference type="OrthoDB" id="273917at2759"/>
<feature type="domain" description="Poly(A) RNA polymerase mitochondrial-like central palm" evidence="7">
    <location>
        <begin position="21"/>
        <end position="143"/>
    </location>
</feature>
<accession>A0A162TFS3</accession>
<dbReference type="EC" id="2.7.7.19" evidence="2"/>
<dbReference type="Gene3D" id="3.30.460.10">
    <property type="entry name" value="Beta Polymerase, domain 2"/>
    <property type="match status" value="1"/>
</dbReference>
<dbReference type="EMBL" id="KV440995">
    <property type="protein sequence ID" value="OAD68242.1"/>
    <property type="molecule type" value="Genomic_DNA"/>
</dbReference>
<evidence type="ECO:0000313" key="8">
    <source>
        <dbReference type="EMBL" id="OAD68242.1"/>
    </source>
</evidence>
<dbReference type="Proteomes" id="UP000077315">
    <property type="component" value="Unassembled WGS sequence"/>
</dbReference>
<dbReference type="GO" id="GO:0046872">
    <property type="term" value="F:metal ion binding"/>
    <property type="evidence" value="ECO:0007669"/>
    <property type="project" value="UniProtKB-KW"/>
</dbReference>
<dbReference type="InParanoid" id="A0A162TFS3"/>
<evidence type="ECO:0000256" key="1">
    <source>
        <dbReference type="ARBA" id="ARBA00008593"/>
    </source>
</evidence>
<dbReference type="SUPFAM" id="SSF81301">
    <property type="entry name" value="Nucleotidyltransferase"/>
    <property type="match status" value="1"/>
</dbReference>
<evidence type="ECO:0000313" key="9">
    <source>
        <dbReference type="Proteomes" id="UP000077315"/>
    </source>
</evidence>
<feature type="compositionally biased region" description="Basic and acidic residues" evidence="5">
    <location>
        <begin position="360"/>
        <end position="378"/>
    </location>
</feature>
<feature type="region of interest" description="Disordered" evidence="5">
    <location>
        <begin position="350"/>
        <end position="422"/>
    </location>
</feature>
<feature type="domain" description="PAP-associated" evidence="6">
    <location>
        <begin position="222"/>
        <end position="272"/>
    </location>
</feature>
<dbReference type="STRING" id="763407.A0A162TFS3"/>
<proteinExistence type="inferred from homology"/>
<dbReference type="GO" id="GO:0010605">
    <property type="term" value="P:negative regulation of macromolecule metabolic process"/>
    <property type="evidence" value="ECO:0007669"/>
    <property type="project" value="UniProtKB-ARBA"/>
</dbReference>
<dbReference type="InterPro" id="IPR054708">
    <property type="entry name" value="MTPAP-like_central"/>
</dbReference>
<dbReference type="InterPro" id="IPR043519">
    <property type="entry name" value="NT_sf"/>
</dbReference>